<sequence>MNRIEAMHIFVRVAELASFTKAADHLGLPKASVSTAVQQLEAQLGTQLLHRTTRKVQMTQDGQRFYERAKSLLADMDELGAMFQHAPQSLRGRLRVDMNSSIARHQVIPRLPEFMREHPQIEVELSCSDRRVDVVGEGFDCVVRVGTLEDSSLVARPLGTLRIVNCASPAYIERHGAPLELCDLANHHMIHYVSTLGQRPPGFEYLEGSTCRYEPMRGVFTVNSIDAYEAGCLAGLGIIQSPCTGMRKWLQQGALVEVLPQYHAEPMTVSLIYAQRRNISVRVQTFMDWLAHVIVPYLDEV</sequence>
<keyword evidence="3" id="KW-0238">DNA-binding</keyword>
<evidence type="ECO:0000259" key="5">
    <source>
        <dbReference type="PROSITE" id="PS50931"/>
    </source>
</evidence>
<accession>A0A3S0Q1D8</accession>
<dbReference type="InterPro" id="IPR036390">
    <property type="entry name" value="WH_DNA-bd_sf"/>
</dbReference>
<dbReference type="FunFam" id="1.10.10.10:FF:000001">
    <property type="entry name" value="LysR family transcriptional regulator"/>
    <property type="match status" value="1"/>
</dbReference>
<dbReference type="PANTHER" id="PTHR30537:SF72">
    <property type="entry name" value="LYSR FAMILY TRANSCRIPTIONAL REGULATOR"/>
    <property type="match status" value="1"/>
</dbReference>
<dbReference type="PROSITE" id="PS50931">
    <property type="entry name" value="HTH_LYSR"/>
    <property type="match status" value="1"/>
</dbReference>
<keyword evidence="7" id="KW-1185">Reference proteome</keyword>
<dbReference type="Proteomes" id="UP000267077">
    <property type="component" value="Unassembled WGS sequence"/>
</dbReference>
<dbReference type="Gene3D" id="3.40.190.290">
    <property type="match status" value="1"/>
</dbReference>
<dbReference type="CDD" id="cd08472">
    <property type="entry name" value="PBP2_CrgA_like_3"/>
    <property type="match status" value="1"/>
</dbReference>
<evidence type="ECO:0000313" key="6">
    <source>
        <dbReference type="EMBL" id="RUL67145.1"/>
    </source>
</evidence>
<dbReference type="InterPro" id="IPR036388">
    <property type="entry name" value="WH-like_DNA-bd_sf"/>
</dbReference>
<dbReference type="InterPro" id="IPR058163">
    <property type="entry name" value="LysR-type_TF_proteobact-type"/>
</dbReference>
<feature type="domain" description="HTH lysR-type" evidence="5">
    <location>
        <begin position="1"/>
        <end position="59"/>
    </location>
</feature>
<dbReference type="OrthoDB" id="9810065at2"/>
<evidence type="ECO:0000256" key="4">
    <source>
        <dbReference type="ARBA" id="ARBA00023163"/>
    </source>
</evidence>
<dbReference type="PANTHER" id="PTHR30537">
    <property type="entry name" value="HTH-TYPE TRANSCRIPTIONAL REGULATOR"/>
    <property type="match status" value="1"/>
</dbReference>
<dbReference type="GO" id="GO:0003700">
    <property type="term" value="F:DNA-binding transcription factor activity"/>
    <property type="evidence" value="ECO:0007669"/>
    <property type="project" value="InterPro"/>
</dbReference>
<organism evidence="6 7">
    <name type="scientific">Dyella dinghuensis</name>
    <dbReference type="NCBI Taxonomy" id="1920169"/>
    <lineage>
        <taxon>Bacteria</taxon>
        <taxon>Pseudomonadati</taxon>
        <taxon>Pseudomonadota</taxon>
        <taxon>Gammaproteobacteria</taxon>
        <taxon>Lysobacterales</taxon>
        <taxon>Rhodanobacteraceae</taxon>
        <taxon>Dyella</taxon>
    </lineage>
</organism>
<dbReference type="AlphaFoldDB" id="A0A3S0Q1D8"/>
<dbReference type="FunFam" id="3.40.190.290:FF:000001">
    <property type="entry name" value="Transcriptional regulator, LysR family"/>
    <property type="match status" value="1"/>
</dbReference>
<evidence type="ECO:0000256" key="1">
    <source>
        <dbReference type="ARBA" id="ARBA00009437"/>
    </source>
</evidence>
<dbReference type="GO" id="GO:0043565">
    <property type="term" value="F:sequence-specific DNA binding"/>
    <property type="evidence" value="ECO:0007669"/>
    <property type="project" value="TreeGrafter"/>
</dbReference>
<dbReference type="SUPFAM" id="SSF53850">
    <property type="entry name" value="Periplasmic binding protein-like II"/>
    <property type="match status" value="1"/>
</dbReference>
<protein>
    <submittedName>
        <fullName evidence="6">LysR family transcriptional regulator</fullName>
    </submittedName>
</protein>
<keyword evidence="4" id="KW-0804">Transcription</keyword>
<proteinExistence type="inferred from homology"/>
<gene>
    <name evidence="6" type="ORF">EKH79_00630</name>
</gene>
<evidence type="ECO:0000313" key="7">
    <source>
        <dbReference type="Proteomes" id="UP000267077"/>
    </source>
</evidence>
<dbReference type="InterPro" id="IPR005119">
    <property type="entry name" value="LysR_subst-bd"/>
</dbReference>
<evidence type="ECO:0000256" key="3">
    <source>
        <dbReference type="ARBA" id="ARBA00023125"/>
    </source>
</evidence>
<dbReference type="RefSeq" id="WP_126671856.1">
    <property type="nucleotide sequence ID" value="NZ_RYZR01000001.1"/>
</dbReference>
<dbReference type="SUPFAM" id="SSF46785">
    <property type="entry name" value="Winged helix' DNA-binding domain"/>
    <property type="match status" value="1"/>
</dbReference>
<comment type="similarity">
    <text evidence="1">Belongs to the LysR transcriptional regulatory family.</text>
</comment>
<keyword evidence="2" id="KW-0805">Transcription regulation</keyword>
<evidence type="ECO:0000256" key="2">
    <source>
        <dbReference type="ARBA" id="ARBA00023015"/>
    </source>
</evidence>
<reference evidence="6 7" key="1">
    <citation type="submission" date="2018-12" db="EMBL/GenBank/DDBJ databases">
        <title>Dyella dinghuensis sp. nov. DHOA06 and Dyella choica sp. nov. 4M-K27, isolated from forest soil.</title>
        <authorList>
            <person name="Qiu L.-H."/>
            <person name="Gao Z.-H."/>
        </authorList>
    </citation>
    <scope>NUCLEOTIDE SEQUENCE [LARGE SCALE GENOMIC DNA]</scope>
    <source>
        <strain evidence="6 7">DHOA06</strain>
    </source>
</reference>
<dbReference type="Pfam" id="PF00126">
    <property type="entry name" value="HTH_1"/>
    <property type="match status" value="1"/>
</dbReference>
<comment type="caution">
    <text evidence="6">The sequence shown here is derived from an EMBL/GenBank/DDBJ whole genome shotgun (WGS) entry which is preliminary data.</text>
</comment>
<name>A0A3S0Q1D8_9GAMM</name>
<dbReference type="EMBL" id="RYZR01000001">
    <property type="protein sequence ID" value="RUL67145.1"/>
    <property type="molecule type" value="Genomic_DNA"/>
</dbReference>
<dbReference type="Gene3D" id="1.10.10.10">
    <property type="entry name" value="Winged helix-like DNA-binding domain superfamily/Winged helix DNA-binding domain"/>
    <property type="match status" value="1"/>
</dbReference>
<dbReference type="GO" id="GO:0006351">
    <property type="term" value="P:DNA-templated transcription"/>
    <property type="evidence" value="ECO:0007669"/>
    <property type="project" value="TreeGrafter"/>
</dbReference>
<dbReference type="Pfam" id="PF03466">
    <property type="entry name" value="LysR_substrate"/>
    <property type="match status" value="1"/>
</dbReference>
<dbReference type="InterPro" id="IPR000847">
    <property type="entry name" value="LysR_HTH_N"/>
</dbReference>